<dbReference type="SUPFAM" id="SSF88659">
    <property type="entry name" value="Sigma3 and sigma4 domains of RNA polymerase sigma factors"/>
    <property type="match status" value="1"/>
</dbReference>
<dbReference type="Proteomes" id="UP001248709">
    <property type="component" value="Unassembled WGS sequence"/>
</dbReference>
<dbReference type="Pfam" id="PF04542">
    <property type="entry name" value="Sigma70_r2"/>
    <property type="match status" value="1"/>
</dbReference>
<evidence type="ECO:0000313" key="9">
    <source>
        <dbReference type="Proteomes" id="UP001248709"/>
    </source>
</evidence>
<dbReference type="PANTHER" id="PTHR43133">
    <property type="entry name" value="RNA POLYMERASE ECF-TYPE SIGMA FACTO"/>
    <property type="match status" value="1"/>
</dbReference>
<protein>
    <submittedName>
        <fullName evidence="8">RNA polymerase sigma-70 factor (ECF subfamily)</fullName>
    </submittedName>
</protein>
<evidence type="ECO:0000256" key="5">
    <source>
        <dbReference type="ARBA" id="ARBA00023163"/>
    </source>
</evidence>
<comment type="caution">
    <text evidence="8">The sequence shown here is derived from an EMBL/GenBank/DDBJ whole genome shotgun (WGS) entry which is preliminary data.</text>
</comment>
<evidence type="ECO:0000256" key="4">
    <source>
        <dbReference type="ARBA" id="ARBA00023125"/>
    </source>
</evidence>
<feature type="domain" description="RNA polymerase sigma-70 region 2" evidence="6">
    <location>
        <begin position="22"/>
        <end position="87"/>
    </location>
</feature>
<evidence type="ECO:0000256" key="2">
    <source>
        <dbReference type="ARBA" id="ARBA00023015"/>
    </source>
</evidence>
<evidence type="ECO:0000256" key="3">
    <source>
        <dbReference type="ARBA" id="ARBA00023082"/>
    </source>
</evidence>
<dbReference type="CDD" id="cd06171">
    <property type="entry name" value="Sigma70_r4"/>
    <property type="match status" value="1"/>
</dbReference>
<reference evidence="8 9" key="1">
    <citation type="submission" date="2023-07" db="EMBL/GenBank/DDBJ databases">
        <title>Genomic Encyclopedia of Type Strains, Phase IV (KMG-IV): sequencing the most valuable type-strain genomes for metagenomic binning, comparative biology and taxonomic classification.</title>
        <authorList>
            <person name="Goeker M."/>
        </authorList>
    </citation>
    <scope>NUCLEOTIDE SEQUENCE [LARGE SCALE GENOMIC DNA]</scope>
    <source>
        <strain evidence="8 9">T98</strain>
    </source>
</reference>
<dbReference type="InterPro" id="IPR039425">
    <property type="entry name" value="RNA_pol_sigma-70-like"/>
</dbReference>
<comment type="similarity">
    <text evidence="1">Belongs to the sigma-70 factor family. ECF subfamily.</text>
</comment>
<sequence>MNIEEVIQRVQQGDSNAFEPIIHAYQQRLFAYCFYMLGNRQEAEDAVQEVFIRSYQSLHLYRFDQSFPAWLYKIAGNQCLTLLKRRKIWNALLPKFWRQFNEPSAEEEMWKQVSADLLKGLTVEERQIIILHVLEGYTLDEIAQSLQLKAGTVRKRFERIRKKLKKTSTNWEGSTYEKTIGI</sequence>
<dbReference type="InterPro" id="IPR007627">
    <property type="entry name" value="RNA_pol_sigma70_r2"/>
</dbReference>
<dbReference type="SUPFAM" id="SSF88946">
    <property type="entry name" value="Sigma2 domain of RNA polymerase sigma factors"/>
    <property type="match status" value="1"/>
</dbReference>
<keyword evidence="5" id="KW-0804">Transcription</keyword>
<dbReference type="InterPro" id="IPR013324">
    <property type="entry name" value="RNA_pol_sigma_r3/r4-like"/>
</dbReference>
<keyword evidence="9" id="KW-1185">Reference proteome</keyword>
<keyword evidence="2" id="KW-0805">Transcription regulation</keyword>
<evidence type="ECO:0000259" key="6">
    <source>
        <dbReference type="Pfam" id="PF04542"/>
    </source>
</evidence>
<dbReference type="RefSeq" id="WP_025700700.1">
    <property type="nucleotide sequence ID" value="NZ_JAUSUY010000003.1"/>
</dbReference>
<name>A0ABU3H3C0_9BACL</name>
<dbReference type="InterPro" id="IPR013325">
    <property type="entry name" value="RNA_pol_sigma_r2"/>
</dbReference>
<dbReference type="Gene3D" id="1.10.10.10">
    <property type="entry name" value="Winged helix-like DNA-binding domain superfamily/Winged helix DNA-binding domain"/>
    <property type="match status" value="1"/>
</dbReference>
<dbReference type="Gene3D" id="1.10.1740.10">
    <property type="match status" value="1"/>
</dbReference>
<proteinExistence type="inferred from homology"/>
<feature type="domain" description="RNA polymerase sigma factor 70 region 4 type 2" evidence="7">
    <location>
        <begin position="116"/>
        <end position="164"/>
    </location>
</feature>
<evidence type="ECO:0000313" key="8">
    <source>
        <dbReference type="EMBL" id="MDT3425314.1"/>
    </source>
</evidence>
<dbReference type="InterPro" id="IPR013249">
    <property type="entry name" value="RNA_pol_sigma70_r4_t2"/>
</dbReference>
<keyword evidence="4" id="KW-0238">DNA-binding</keyword>
<keyword evidence="3" id="KW-0731">Sigma factor</keyword>
<accession>A0ABU3H3C0</accession>
<dbReference type="PANTHER" id="PTHR43133:SF8">
    <property type="entry name" value="RNA POLYMERASE SIGMA FACTOR HI_1459-RELATED"/>
    <property type="match status" value="1"/>
</dbReference>
<organism evidence="8 9">
    <name type="scientific">Paenibacillus forsythiae</name>
    <dbReference type="NCBI Taxonomy" id="365616"/>
    <lineage>
        <taxon>Bacteria</taxon>
        <taxon>Bacillati</taxon>
        <taxon>Bacillota</taxon>
        <taxon>Bacilli</taxon>
        <taxon>Bacillales</taxon>
        <taxon>Paenibacillaceae</taxon>
        <taxon>Paenibacillus</taxon>
    </lineage>
</organism>
<dbReference type="EMBL" id="JAUSUY010000003">
    <property type="protein sequence ID" value="MDT3425314.1"/>
    <property type="molecule type" value="Genomic_DNA"/>
</dbReference>
<dbReference type="NCBIfam" id="TIGR02937">
    <property type="entry name" value="sigma70-ECF"/>
    <property type="match status" value="1"/>
</dbReference>
<dbReference type="Pfam" id="PF08281">
    <property type="entry name" value="Sigma70_r4_2"/>
    <property type="match status" value="1"/>
</dbReference>
<dbReference type="InterPro" id="IPR014284">
    <property type="entry name" value="RNA_pol_sigma-70_dom"/>
</dbReference>
<evidence type="ECO:0000256" key="1">
    <source>
        <dbReference type="ARBA" id="ARBA00010641"/>
    </source>
</evidence>
<gene>
    <name evidence="8" type="ORF">J2Z22_000830</name>
</gene>
<evidence type="ECO:0000259" key="7">
    <source>
        <dbReference type="Pfam" id="PF08281"/>
    </source>
</evidence>
<dbReference type="InterPro" id="IPR036388">
    <property type="entry name" value="WH-like_DNA-bd_sf"/>
</dbReference>